<dbReference type="AlphaFoldDB" id="A0A6J8CG01"/>
<dbReference type="SUPFAM" id="SSF49899">
    <property type="entry name" value="Concanavalin A-like lectins/glucanases"/>
    <property type="match status" value="3"/>
</dbReference>
<feature type="domain" description="MAM" evidence="3">
    <location>
        <begin position="432"/>
        <end position="592"/>
    </location>
</feature>
<protein>
    <recommendedName>
        <fullName evidence="3">MAM domain-containing protein</fullName>
    </recommendedName>
</protein>
<dbReference type="SMART" id="SM00137">
    <property type="entry name" value="MAM"/>
    <property type="match status" value="3"/>
</dbReference>
<dbReference type="Gene3D" id="2.60.120.200">
    <property type="match status" value="3"/>
</dbReference>
<dbReference type="PANTHER" id="PTHR23282:SF101">
    <property type="entry name" value="MAM DOMAIN-CONTAINING PROTEIN"/>
    <property type="match status" value="1"/>
</dbReference>
<keyword evidence="2" id="KW-0472">Membrane</keyword>
<feature type="domain" description="MAM" evidence="3">
    <location>
        <begin position="269"/>
        <end position="427"/>
    </location>
</feature>
<dbReference type="InterPro" id="IPR000998">
    <property type="entry name" value="MAM_dom"/>
</dbReference>
<dbReference type="Proteomes" id="UP000507470">
    <property type="component" value="Unassembled WGS sequence"/>
</dbReference>
<reference evidence="4 5" key="1">
    <citation type="submission" date="2020-06" db="EMBL/GenBank/DDBJ databases">
        <authorList>
            <person name="Li R."/>
            <person name="Bekaert M."/>
        </authorList>
    </citation>
    <scope>NUCLEOTIDE SEQUENCE [LARGE SCALE GENOMIC DNA]</scope>
    <source>
        <strain evidence="5">wild</strain>
    </source>
</reference>
<evidence type="ECO:0000313" key="5">
    <source>
        <dbReference type="Proteomes" id="UP000507470"/>
    </source>
</evidence>
<proteinExistence type="predicted"/>
<keyword evidence="1" id="KW-0677">Repeat</keyword>
<dbReference type="GO" id="GO:0016020">
    <property type="term" value="C:membrane"/>
    <property type="evidence" value="ECO:0007669"/>
    <property type="project" value="InterPro"/>
</dbReference>
<feature type="transmembrane region" description="Helical" evidence="2">
    <location>
        <begin position="744"/>
        <end position="766"/>
    </location>
</feature>
<evidence type="ECO:0000256" key="1">
    <source>
        <dbReference type="ARBA" id="ARBA00022737"/>
    </source>
</evidence>
<dbReference type="InterPro" id="IPR051560">
    <property type="entry name" value="MAM_domain-containing"/>
</dbReference>
<dbReference type="EMBL" id="CACVKT020005242">
    <property type="protein sequence ID" value="CAC5393954.1"/>
    <property type="molecule type" value="Genomic_DNA"/>
</dbReference>
<dbReference type="Pfam" id="PF00629">
    <property type="entry name" value="MAM"/>
    <property type="match status" value="3"/>
</dbReference>
<keyword evidence="2" id="KW-0812">Transmembrane</keyword>
<dbReference type="OrthoDB" id="412155at2759"/>
<keyword evidence="5" id="KW-1185">Reference proteome</keyword>
<keyword evidence="2" id="KW-1133">Transmembrane helix</keyword>
<evidence type="ECO:0000259" key="3">
    <source>
        <dbReference type="PROSITE" id="PS50060"/>
    </source>
</evidence>
<organism evidence="4 5">
    <name type="scientific">Mytilus coruscus</name>
    <name type="common">Sea mussel</name>
    <dbReference type="NCBI Taxonomy" id="42192"/>
    <lineage>
        <taxon>Eukaryota</taxon>
        <taxon>Metazoa</taxon>
        <taxon>Spiralia</taxon>
        <taxon>Lophotrochozoa</taxon>
        <taxon>Mollusca</taxon>
        <taxon>Bivalvia</taxon>
        <taxon>Autobranchia</taxon>
        <taxon>Pteriomorphia</taxon>
        <taxon>Mytilida</taxon>
        <taxon>Mytiloidea</taxon>
        <taxon>Mytilidae</taxon>
        <taxon>Mytilinae</taxon>
        <taxon>Mytilus</taxon>
    </lineage>
</organism>
<dbReference type="PANTHER" id="PTHR23282">
    <property type="entry name" value="APICAL ENDOSOMAL GLYCOPROTEIN PRECURSOR"/>
    <property type="match status" value="1"/>
</dbReference>
<evidence type="ECO:0000313" key="4">
    <source>
        <dbReference type="EMBL" id="CAC5393954.1"/>
    </source>
</evidence>
<evidence type="ECO:0000256" key="2">
    <source>
        <dbReference type="SAM" id="Phobius"/>
    </source>
</evidence>
<accession>A0A6J8CG01</accession>
<dbReference type="CDD" id="cd06263">
    <property type="entry name" value="MAM"/>
    <property type="match status" value="3"/>
</dbReference>
<dbReference type="PROSITE" id="PS50060">
    <property type="entry name" value="MAM_2"/>
    <property type="match status" value="3"/>
</dbReference>
<name>A0A6J8CG01_MYTCO</name>
<dbReference type="FunFam" id="2.60.120.200:FF:000128">
    <property type="entry name" value="enteropeptidase isoform X2"/>
    <property type="match status" value="1"/>
</dbReference>
<sequence>MGLNKEQQIFVFISGFQENTFISNSNILSCARNSTITIVDLNVVQYSTSCPEYKQCNLTEEQTNAIKRRCNKETSCTISTIIPDTCLFNDYGHVTISYSCTETVNSSCTFENGNCGWTVSSYKKYQWKTRRGKTPRLATGPDKDHTTASEYGYFAYTKSKLGSKLDDASSIWTGLIVPSPKQCLTFWYHMYGEQINTLKVFQQSIKHNITLWEKSGNQGNKWFFQSLSLTDIGPYRIMFKAIRGNGYKSEIAVDDIFISNSDCKKASRLDCNFETELCNWNVEQESGNTWTVISGETPSDDTGPKVDHTYGVHNGHYIYLEATDMQKGQKSNLTSETVYPDGDACLTFWFHMYGDGMGTLNVYLVSEKITKKLWSRSGNKPDIWQLAFVDISILQPYQMTLEGVRDSTFESDMAIDDILLLSGACNKRAIFLDCNFETEKCNWLMETKTPYIWTISTGLSSTKDTGPDYDHTIKTGEGHYIYLNGSGLIIREGMKSKLTSTIINPGGDFCFTFWYHMFGESIGTLSVYTESGNTSQMHWSQSGNKENSWKFANFTIFKSEPYKIVFEGERGDGYESDIALDDISLLERSCSGLTKTSQSCHNIDETISLHECSKYYLQLNKTSLVFDQEFDNCSVVYHDVQTSITTLCNYMNNSDICTFYLPELIKEDNRCFQSNRLLVEYRCEVEESSTVSSLMTSREGSSKDAEITTVASVTTSKAVSNAVSDTSVTLSAAVKNSSNSATGLVVGLVIGGLILACVVILVVVLIRRHTFKSNPREKIRNNLGGNDYIGSQDIALPLTANHSSYMQNNGMYDRNSNTSVHGYDSRHAYAHINNIQHEYINIGVANGFVDKERVQAPTYALRGDKTCQENNPSNDDECAIIDSTAETSFNETIDDRTGTADKFVVLDTHDTGFKRTTFSNTPIGYEFANPIKDTENKICDEDQYAISDEGDYDHSGSNRHKVSEDNIYNHAVDTIYDSGGHKRNEEGREDTYDYFFGQKTEDDYDISTTK</sequence>
<gene>
    <name evidence="4" type="ORF">MCOR_28765</name>
</gene>
<dbReference type="PROSITE" id="PS00740">
    <property type="entry name" value="MAM_1"/>
    <property type="match status" value="1"/>
</dbReference>
<dbReference type="InterPro" id="IPR013320">
    <property type="entry name" value="ConA-like_dom_sf"/>
</dbReference>
<feature type="domain" description="MAM" evidence="3">
    <location>
        <begin position="106"/>
        <end position="265"/>
    </location>
</feature>